<protein>
    <submittedName>
        <fullName evidence="1">Uncharacterized protein</fullName>
    </submittedName>
</protein>
<evidence type="ECO:0000313" key="1">
    <source>
        <dbReference type="EMBL" id="KKK54637.1"/>
    </source>
</evidence>
<name>A0A0F8WCR2_9ZZZZ</name>
<dbReference type="Pfam" id="PF03237">
    <property type="entry name" value="Terminase_6N"/>
    <property type="match status" value="1"/>
</dbReference>
<feature type="non-terminal residue" evidence="1">
    <location>
        <position position="223"/>
    </location>
</feature>
<reference evidence="1" key="1">
    <citation type="journal article" date="2015" name="Nature">
        <title>Complex archaea that bridge the gap between prokaryotes and eukaryotes.</title>
        <authorList>
            <person name="Spang A."/>
            <person name="Saw J.H."/>
            <person name="Jorgensen S.L."/>
            <person name="Zaremba-Niedzwiedzka K."/>
            <person name="Martijn J."/>
            <person name="Lind A.E."/>
            <person name="van Eijk R."/>
            <person name="Schleper C."/>
            <person name="Guy L."/>
            <person name="Ettema T.J."/>
        </authorList>
    </citation>
    <scope>NUCLEOTIDE SEQUENCE</scope>
</reference>
<sequence length="223" mass="24630">MGLSVGAQLGQIKVGLDRNKLADYQPYPKQREFHAAGAVFRERLLIAGNQTGKTYSASMESAMHLTGDYPEWWEGARFDAPIVEWTGSESNESSREIIQASLLGTEDANENSPNMGTGAIPGSAIVKLTKRQAGVRDVVDQIIVNYKGGGQSRAVLKTYEQKRLKWQGKRVDLVWVDEEPDPDIYSEALTRTNAVPDGKMLATFTGMKGTTAVYERFMSPRPE</sequence>
<dbReference type="EMBL" id="LAZR01065896">
    <property type="protein sequence ID" value="KKK54637.1"/>
    <property type="molecule type" value="Genomic_DNA"/>
</dbReference>
<dbReference type="InterPro" id="IPR027417">
    <property type="entry name" value="P-loop_NTPase"/>
</dbReference>
<accession>A0A0F8WCR2</accession>
<dbReference type="AlphaFoldDB" id="A0A0F8WCR2"/>
<dbReference type="Gene3D" id="3.40.50.300">
    <property type="entry name" value="P-loop containing nucleotide triphosphate hydrolases"/>
    <property type="match status" value="1"/>
</dbReference>
<comment type="caution">
    <text evidence="1">The sequence shown here is derived from an EMBL/GenBank/DDBJ whole genome shotgun (WGS) entry which is preliminary data.</text>
</comment>
<gene>
    <name evidence="1" type="ORF">LCGC14_3082680</name>
</gene>
<proteinExistence type="predicted"/>
<organism evidence="1">
    <name type="scientific">marine sediment metagenome</name>
    <dbReference type="NCBI Taxonomy" id="412755"/>
    <lineage>
        <taxon>unclassified sequences</taxon>
        <taxon>metagenomes</taxon>
        <taxon>ecological metagenomes</taxon>
    </lineage>
</organism>